<evidence type="ECO:0000313" key="6">
    <source>
        <dbReference type="Proteomes" id="UP000887229"/>
    </source>
</evidence>
<keyword evidence="4" id="KW-1133">Transmembrane helix</keyword>
<evidence type="ECO:0000256" key="2">
    <source>
        <dbReference type="ARBA" id="ARBA00023026"/>
    </source>
</evidence>
<comment type="caution">
    <text evidence="5">The sequence shown here is derived from an EMBL/GenBank/DDBJ whole genome shotgun (WGS) entry which is preliminary data.</text>
</comment>
<feature type="region of interest" description="Disordered" evidence="3">
    <location>
        <begin position="461"/>
        <end position="491"/>
    </location>
</feature>
<keyword evidence="4" id="KW-0812">Transmembrane</keyword>
<feature type="transmembrane region" description="Helical" evidence="4">
    <location>
        <begin position="27"/>
        <end position="48"/>
    </location>
</feature>
<evidence type="ECO:0000256" key="3">
    <source>
        <dbReference type="SAM" id="MobiDB-lite"/>
    </source>
</evidence>
<sequence>MRQVGAASISHVSAIHKPAIISPKERSFLLVLPLVVSLLVYTISEVFVGRCASFSSAPLQVKILQDSSRLSELHLRFHHYGFIQNRESLSREASASHGFFVEAIGPRLHGALLATGSCAQSLLPAKVITQDDSASNIDTAGNGEMAEWLSGVQRAPALTVCPTLCSEAAASGDGWALYPDPASLAACNETMLHQVVFQNEVENGQNTKLAIEACAADFSPTPKAVSFAGEQESVAAVCTTPNHVMLNISVALSSSVPAARAQDSFSTQHLLTAGRQVVNYLAFAEPSCSRNSMSLAYFQSSIIDVFGGAEVHQHHLTAQVLESFIMYAEQKSLAKTTVVQLCAGEERGADYGVGIIAGSAKNFAVVQQAMQSWAEGRCVPVADNKEDWMTVTIRVPKAEAHPANSTDIVIPRDTTSPAHPFSHGAHAHRGGVVLRFSATSLQGARDLDQLHLFLQSHQPRPEWLTTSPRANAPTHSTRLTGSRRSREPSQSFRVCRKPRFAIVSPYLALQLSIQ</sequence>
<dbReference type="AlphaFoldDB" id="A0A9P7ZP52"/>
<organism evidence="5 6">
    <name type="scientific">Emericellopsis atlantica</name>
    <dbReference type="NCBI Taxonomy" id="2614577"/>
    <lineage>
        <taxon>Eukaryota</taxon>
        <taxon>Fungi</taxon>
        <taxon>Dikarya</taxon>
        <taxon>Ascomycota</taxon>
        <taxon>Pezizomycotina</taxon>
        <taxon>Sordariomycetes</taxon>
        <taxon>Hypocreomycetidae</taxon>
        <taxon>Hypocreales</taxon>
        <taxon>Bionectriaceae</taxon>
        <taxon>Emericellopsis</taxon>
    </lineage>
</organism>
<feature type="compositionally biased region" description="Polar residues" evidence="3">
    <location>
        <begin position="464"/>
        <end position="491"/>
    </location>
</feature>
<dbReference type="EMBL" id="MU251252">
    <property type="protein sequence ID" value="KAG9255093.1"/>
    <property type="molecule type" value="Genomic_DNA"/>
</dbReference>
<keyword evidence="6" id="KW-1185">Reference proteome</keyword>
<reference evidence="5" key="1">
    <citation type="journal article" date="2021" name="IMA Fungus">
        <title>Genomic characterization of three marine fungi, including Emericellopsis atlantica sp. nov. with signatures of a generalist lifestyle and marine biomass degradation.</title>
        <authorList>
            <person name="Hagestad O.C."/>
            <person name="Hou L."/>
            <person name="Andersen J.H."/>
            <person name="Hansen E.H."/>
            <person name="Altermark B."/>
            <person name="Li C."/>
            <person name="Kuhnert E."/>
            <person name="Cox R.J."/>
            <person name="Crous P.W."/>
            <person name="Spatafora J.W."/>
            <person name="Lail K."/>
            <person name="Amirebrahimi M."/>
            <person name="Lipzen A."/>
            <person name="Pangilinan J."/>
            <person name="Andreopoulos W."/>
            <person name="Hayes R.D."/>
            <person name="Ng V."/>
            <person name="Grigoriev I.V."/>
            <person name="Jackson S.A."/>
            <person name="Sutton T.D.S."/>
            <person name="Dobson A.D.W."/>
            <person name="Rama T."/>
        </authorList>
    </citation>
    <scope>NUCLEOTIDE SEQUENCE</scope>
    <source>
        <strain evidence="5">TS7</strain>
    </source>
</reference>
<evidence type="ECO:0000256" key="1">
    <source>
        <dbReference type="ARBA" id="ARBA00022669"/>
    </source>
</evidence>
<protein>
    <submittedName>
        <fullName evidence="5">Uncharacterized protein</fullName>
    </submittedName>
</protein>
<keyword evidence="4" id="KW-0472">Membrane</keyword>
<dbReference type="PANTHER" id="PTHR47700">
    <property type="entry name" value="V CHITINASE, PUTATIVE (AFU_ORTHOLOGUE AFUA_6G13720)-RELATED"/>
    <property type="match status" value="1"/>
</dbReference>
<dbReference type="GeneID" id="70294295"/>
<evidence type="ECO:0000256" key="4">
    <source>
        <dbReference type="SAM" id="Phobius"/>
    </source>
</evidence>
<keyword evidence="2" id="KW-0843">Virulence</keyword>
<accession>A0A9P7ZP52</accession>
<gene>
    <name evidence="5" type="ORF">F5Z01DRAFT_653958</name>
</gene>
<dbReference type="PANTHER" id="PTHR47700:SF2">
    <property type="entry name" value="CHITINASE"/>
    <property type="match status" value="1"/>
</dbReference>
<evidence type="ECO:0000313" key="5">
    <source>
        <dbReference type="EMBL" id="KAG9255093.1"/>
    </source>
</evidence>
<name>A0A9P7ZP52_9HYPO</name>
<keyword evidence="1" id="KW-0147">Chitin-binding</keyword>
<dbReference type="OrthoDB" id="73875at2759"/>
<dbReference type="Proteomes" id="UP000887229">
    <property type="component" value="Unassembled WGS sequence"/>
</dbReference>
<proteinExistence type="predicted"/>
<dbReference type="GO" id="GO:0008061">
    <property type="term" value="F:chitin binding"/>
    <property type="evidence" value="ECO:0007669"/>
    <property type="project" value="UniProtKB-KW"/>
</dbReference>
<dbReference type="InterPro" id="IPR053214">
    <property type="entry name" value="LysM12-like"/>
</dbReference>
<dbReference type="RefSeq" id="XP_046119017.1">
    <property type="nucleotide sequence ID" value="XM_046263392.1"/>
</dbReference>